<name>A0A5C7HBG7_9ROSI</name>
<dbReference type="Proteomes" id="UP000323000">
    <property type="component" value="Chromosome 9"/>
</dbReference>
<organism evidence="2 3">
    <name type="scientific">Acer yangbiense</name>
    <dbReference type="NCBI Taxonomy" id="1000413"/>
    <lineage>
        <taxon>Eukaryota</taxon>
        <taxon>Viridiplantae</taxon>
        <taxon>Streptophyta</taxon>
        <taxon>Embryophyta</taxon>
        <taxon>Tracheophyta</taxon>
        <taxon>Spermatophyta</taxon>
        <taxon>Magnoliopsida</taxon>
        <taxon>eudicotyledons</taxon>
        <taxon>Gunneridae</taxon>
        <taxon>Pentapetalae</taxon>
        <taxon>rosids</taxon>
        <taxon>malvids</taxon>
        <taxon>Sapindales</taxon>
        <taxon>Sapindaceae</taxon>
        <taxon>Hippocastanoideae</taxon>
        <taxon>Acereae</taxon>
        <taxon>Acer</taxon>
    </lineage>
</organism>
<dbReference type="AlphaFoldDB" id="A0A5C7HBG7"/>
<protein>
    <submittedName>
        <fullName evidence="2">Uncharacterized protein</fullName>
    </submittedName>
</protein>
<dbReference type="PANTHER" id="PTHR39104:SF1">
    <property type="entry name" value="AMINO ACID-LIGASE"/>
    <property type="match status" value="1"/>
</dbReference>
<evidence type="ECO:0000313" key="3">
    <source>
        <dbReference type="Proteomes" id="UP000323000"/>
    </source>
</evidence>
<evidence type="ECO:0000256" key="1">
    <source>
        <dbReference type="SAM" id="MobiDB-lite"/>
    </source>
</evidence>
<feature type="compositionally biased region" description="Basic and acidic residues" evidence="1">
    <location>
        <begin position="149"/>
        <end position="162"/>
    </location>
</feature>
<accession>A0A5C7HBG7</accession>
<sequence length="185" mass="20929">MSKPRTIKLFCPSLSKLVELVTWDEQRLDLGSIAGSFGLDPSTVKINGHFISRGVDLVSNSVTWRSLLMFFSAKGLSTGKHDRDALVVDGKLTKVGTKRKRFCFSLYFFTMKYESLVSLNQSCSSCLPITGSYDCQPNHTGISQNQNKKLRDSNSDFRGNGDDRLGCRYLNENMKRPRENEGKRW</sequence>
<gene>
    <name evidence="2" type="ORF">EZV62_019445</name>
</gene>
<feature type="region of interest" description="Disordered" evidence="1">
    <location>
        <begin position="140"/>
        <end position="162"/>
    </location>
</feature>
<keyword evidence="3" id="KW-1185">Reference proteome</keyword>
<dbReference type="PANTHER" id="PTHR39104">
    <property type="entry name" value="AMINO ACID-LIGASE"/>
    <property type="match status" value="1"/>
</dbReference>
<dbReference type="OrthoDB" id="751983at2759"/>
<evidence type="ECO:0000313" key="2">
    <source>
        <dbReference type="EMBL" id="TXG54189.1"/>
    </source>
</evidence>
<reference evidence="3" key="1">
    <citation type="journal article" date="2019" name="Gigascience">
        <title>De novo genome assembly of the endangered Acer yangbiense, a plant species with extremely small populations endemic to Yunnan Province, China.</title>
        <authorList>
            <person name="Yang J."/>
            <person name="Wariss H.M."/>
            <person name="Tao L."/>
            <person name="Zhang R."/>
            <person name="Yun Q."/>
            <person name="Hollingsworth P."/>
            <person name="Dao Z."/>
            <person name="Luo G."/>
            <person name="Guo H."/>
            <person name="Ma Y."/>
            <person name="Sun W."/>
        </authorList>
    </citation>
    <scope>NUCLEOTIDE SEQUENCE [LARGE SCALE GENOMIC DNA]</scope>
    <source>
        <strain evidence="3">cv. Malutang</strain>
    </source>
</reference>
<proteinExistence type="predicted"/>
<dbReference type="EMBL" id="VAHF01000009">
    <property type="protein sequence ID" value="TXG54189.1"/>
    <property type="molecule type" value="Genomic_DNA"/>
</dbReference>
<comment type="caution">
    <text evidence="2">The sequence shown here is derived from an EMBL/GenBank/DDBJ whole genome shotgun (WGS) entry which is preliminary data.</text>
</comment>